<accession>E4UP25</accession>
<dbReference type="AlphaFoldDB" id="E4UP25"/>
<proteinExistence type="predicted"/>
<dbReference type="OMA" id="VILIKWD"/>
<dbReference type="RefSeq" id="XP_003175261.1">
    <property type="nucleotide sequence ID" value="XM_003175213.1"/>
</dbReference>
<dbReference type="OrthoDB" id="76567at2759"/>
<keyword evidence="3" id="KW-1185">Reference proteome</keyword>
<sequence length="286" mass="31790">MGSISKPGELPPARLLRSNAPPSTLTPTPQQLFNTVRRAILESHKFNDLSFENISADCGQLVTTSLSEDPDVENACPRISYNSHTKTLDIRVMPTLTHDIHQPWIVMEMSRMVSTGFVTQQESDSVRFLVGTSILSRVSGPVCRFIERARYMHLSESQSLPSLVIETGWSESWPKLGRDKDLWLQGGFPEVQLVLLIKWSKISSNRVKGTIEIHGRNGGVTQLLQTEAIFPVPTNSTTQSIPISREQFLGQNVSAGGNATQVYQLSMDRFRELAEESIRSKGLTPA</sequence>
<dbReference type="EMBL" id="DS989823">
    <property type="protein sequence ID" value="EFQ99778.1"/>
    <property type="molecule type" value="Genomic_DNA"/>
</dbReference>
<dbReference type="VEuPathDB" id="FungiDB:MGYG_02791"/>
<gene>
    <name evidence="2" type="ORF">MGYG_02791</name>
</gene>
<dbReference type="InParanoid" id="E4UP25"/>
<name>E4UP25_ARTGP</name>
<dbReference type="eggNOG" id="ENOG502R889">
    <property type="taxonomic scope" value="Eukaryota"/>
</dbReference>
<evidence type="ECO:0000313" key="2">
    <source>
        <dbReference type="EMBL" id="EFQ99778.1"/>
    </source>
</evidence>
<dbReference type="HOGENOM" id="CLU_062454_2_0_1"/>
<feature type="region of interest" description="Disordered" evidence="1">
    <location>
        <begin position="1"/>
        <end position="29"/>
    </location>
</feature>
<organism evidence="3">
    <name type="scientific">Arthroderma gypseum (strain ATCC MYA-4604 / CBS 118893)</name>
    <name type="common">Microsporum gypseum</name>
    <dbReference type="NCBI Taxonomy" id="535722"/>
    <lineage>
        <taxon>Eukaryota</taxon>
        <taxon>Fungi</taxon>
        <taxon>Dikarya</taxon>
        <taxon>Ascomycota</taxon>
        <taxon>Pezizomycotina</taxon>
        <taxon>Eurotiomycetes</taxon>
        <taxon>Eurotiomycetidae</taxon>
        <taxon>Onygenales</taxon>
        <taxon>Arthrodermataceae</taxon>
        <taxon>Nannizzia</taxon>
    </lineage>
</organism>
<reference evidence="3" key="1">
    <citation type="journal article" date="2012" name="MBio">
        <title>Comparative genome analysis of Trichophyton rubrum and related dermatophytes reveals candidate genes involved in infection.</title>
        <authorList>
            <person name="Martinez D.A."/>
            <person name="Oliver B.G."/>
            <person name="Graeser Y."/>
            <person name="Goldberg J.M."/>
            <person name="Li W."/>
            <person name="Martinez-Rossi N.M."/>
            <person name="Monod M."/>
            <person name="Shelest E."/>
            <person name="Barton R.C."/>
            <person name="Birch E."/>
            <person name="Brakhage A.A."/>
            <person name="Chen Z."/>
            <person name="Gurr S.J."/>
            <person name="Heiman D."/>
            <person name="Heitman J."/>
            <person name="Kosti I."/>
            <person name="Rossi A."/>
            <person name="Saif S."/>
            <person name="Samalova M."/>
            <person name="Saunders C.W."/>
            <person name="Shea T."/>
            <person name="Summerbell R.C."/>
            <person name="Xu J."/>
            <person name="Young S."/>
            <person name="Zeng Q."/>
            <person name="Birren B.W."/>
            <person name="Cuomo C.A."/>
            <person name="White T.C."/>
        </authorList>
    </citation>
    <scope>NUCLEOTIDE SEQUENCE [LARGE SCALE GENOMIC DNA]</scope>
    <source>
        <strain evidence="3">ATCC MYA-4604 / CBS 118893</strain>
    </source>
</reference>
<evidence type="ECO:0000313" key="3">
    <source>
        <dbReference type="Proteomes" id="UP000002669"/>
    </source>
</evidence>
<dbReference type="GeneID" id="10030568"/>
<evidence type="ECO:0000256" key="1">
    <source>
        <dbReference type="SAM" id="MobiDB-lite"/>
    </source>
</evidence>
<dbReference type="Proteomes" id="UP000002669">
    <property type="component" value="Unassembled WGS sequence"/>
</dbReference>
<protein>
    <submittedName>
        <fullName evidence="2">Uncharacterized protein</fullName>
    </submittedName>
</protein>